<dbReference type="AlphaFoldDB" id="A0A1E5IPU7"/>
<comment type="caution">
    <text evidence="2">The sequence shown here is derived from an EMBL/GenBank/DDBJ whole genome shotgun (WGS) entry which is preliminary data.</text>
</comment>
<dbReference type="EMBL" id="MCBT01000048">
    <property type="protein sequence ID" value="OEG72520.1"/>
    <property type="molecule type" value="Genomic_DNA"/>
</dbReference>
<dbReference type="STRING" id="23.BEL05_04885"/>
<reference evidence="2 3" key="1">
    <citation type="submission" date="2016-07" db="EMBL/GenBank/DDBJ databases">
        <title>Whole-genome of two Shewanella species isolated from a digestive organ of sea cucumber Apostichopus japonicus Selenka 1867.</title>
        <authorList>
            <person name="Hong H.-H."/>
            <person name="Choi H."/>
            <person name="Cheon S."/>
            <person name="Oh J.-S."/>
            <person name="Lee H.-G."/>
            <person name="Park C."/>
        </authorList>
    </citation>
    <scope>NUCLEOTIDE SEQUENCE [LARGE SCALE GENOMIC DNA]</scope>
    <source>
        <strain evidence="2 3">CSB03KR</strain>
    </source>
</reference>
<evidence type="ECO:0000313" key="3">
    <source>
        <dbReference type="Proteomes" id="UP000095230"/>
    </source>
</evidence>
<evidence type="ECO:0000256" key="1">
    <source>
        <dbReference type="SAM" id="MobiDB-lite"/>
    </source>
</evidence>
<feature type="region of interest" description="Disordered" evidence="1">
    <location>
        <begin position="1"/>
        <end position="27"/>
    </location>
</feature>
<accession>A0A1E5IPU7</accession>
<dbReference type="OrthoDB" id="8849052at2"/>
<protein>
    <recommendedName>
        <fullName evidence="4">Structural protein P5</fullName>
    </recommendedName>
</protein>
<evidence type="ECO:0000313" key="2">
    <source>
        <dbReference type="EMBL" id="OEG72520.1"/>
    </source>
</evidence>
<gene>
    <name evidence="2" type="ORF">BEL05_04885</name>
</gene>
<dbReference type="Proteomes" id="UP000095230">
    <property type="component" value="Unassembled WGS sequence"/>
</dbReference>
<organism evidence="2 3">
    <name type="scientific">Shewanella colwelliana</name>
    <name type="common">Alteromonas colwelliana</name>
    <dbReference type="NCBI Taxonomy" id="23"/>
    <lineage>
        <taxon>Bacteria</taxon>
        <taxon>Pseudomonadati</taxon>
        <taxon>Pseudomonadota</taxon>
        <taxon>Gammaproteobacteria</taxon>
        <taxon>Alteromonadales</taxon>
        <taxon>Shewanellaceae</taxon>
        <taxon>Shewanella</taxon>
    </lineage>
</organism>
<sequence length="153" mass="17217">MTQKKPTTKPYEQAGGSPIPRGIANNNPLNIRENAQVDYDWNGEHAQDLDASFEEFTTPFWGIRAAARIMRNYDRKYGFNTIETIINRWAPPEDDNHTENYIAFVANKAGVHPQSTLSAADYPKVVAAMIHFENGYNPYDQATIEQAVIAGLE</sequence>
<proteinExistence type="predicted"/>
<evidence type="ECO:0008006" key="4">
    <source>
        <dbReference type="Google" id="ProtNLM"/>
    </source>
</evidence>
<name>A0A1E5IPU7_SHECO</name>